<name>A0A0C2ZJN3_9AGAM</name>
<gene>
    <name evidence="1" type="ORF">SCLCIDRAFT_479656</name>
</gene>
<dbReference type="Proteomes" id="UP000053989">
    <property type="component" value="Unassembled WGS sequence"/>
</dbReference>
<accession>A0A0C2ZJN3</accession>
<proteinExistence type="predicted"/>
<sequence>MCTGDSKHSSSGVDYADNALRSGRWTPVVTFRAHILQICPQNHGLHTTTRLSTSRTHSHNLYRPETHAYATNEEVYIVGNVQKCPSCSLQLSRKTSSRTRRAAPTKRKTGCTDSWMTNGSYILQ</sequence>
<reference evidence="1 2" key="1">
    <citation type="submission" date="2014-04" db="EMBL/GenBank/DDBJ databases">
        <authorList>
            <consortium name="DOE Joint Genome Institute"/>
            <person name="Kuo A."/>
            <person name="Kohler A."/>
            <person name="Nagy L.G."/>
            <person name="Floudas D."/>
            <person name="Copeland A."/>
            <person name="Barry K.W."/>
            <person name="Cichocki N."/>
            <person name="Veneault-Fourrey C."/>
            <person name="LaButti K."/>
            <person name="Lindquist E.A."/>
            <person name="Lipzen A."/>
            <person name="Lundell T."/>
            <person name="Morin E."/>
            <person name="Murat C."/>
            <person name="Sun H."/>
            <person name="Tunlid A."/>
            <person name="Henrissat B."/>
            <person name="Grigoriev I.V."/>
            <person name="Hibbett D.S."/>
            <person name="Martin F."/>
            <person name="Nordberg H.P."/>
            <person name="Cantor M.N."/>
            <person name="Hua S.X."/>
        </authorList>
    </citation>
    <scope>NUCLEOTIDE SEQUENCE [LARGE SCALE GENOMIC DNA]</scope>
    <source>
        <strain evidence="1 2">Foug A</strain>
    </source>
</reference>
<protein>
    <submittedName>
        <fullName evidence="1">Uncharacterized protein</fullName>
    </submittedName>
</protein>
<dbReference type="InParanoid" id="A0A0C2ZJN3"/>
<reference evidence="2" key="2">
    <citation type="submission" date="2015-01" db="EMBL/GenBank/DDBJ databases">
        <title>Evolutionary Origins and Diversification of the Mycorrhizal Mutualists.</title>
        <authorList>
            <consortium name="DOE Joint Genome Institute"/>
            <consortium name="Mycorrhizal Genomics Consortium"/>
            <person name="Kohler A."/>
            <person name="Kuo A."/>
            <person name="Nagy L.G."/>
            <person name="Floudas D."/>
            <person name="Copeland A."/>
            <person name="Barry K.W."/>
            <person name="Cichocki N."/>
            <person name="Veneault-Fourrey C."/>
            <person name="LaButti K."/>
            <person name="Lindquist E.A."/>
            <person name="Lipzen A."/>
            <person name="Lundell T."/>
            <person name="Morin E."/>
            <person name="Murat C."/>
            <person name="Riley R."/>
            <person name="Ohm R."/>
            <person name="Sun H."/>
            <person name="Tunlid A."/>
            <person name="Henrissat B."/>
            <person name="Grigoriev I.V."/>
            <person name="Hibbett D.S."/>
            <person name="Martin F."/>
        </authorList>
    </citation>
    <scope>NUCLEOTIDE SEQUENCE [LARGE SCALE GENOMIC DNA]</scope>
    <source>
        <strain evidence="2">Foug A</strain>
    </source>
</reference>
<evidence type="ECO:0000313" key="1">
    <source>
        <dbReference type="EMBL" id="KIM52932.1"/>
    </source>
</evidence>
<organism evidence="1 2">
    <name type="scientific">Scleroderma citrinum Foug A</name>
    <dbReference type="NCBI Taxonomy" id="1036808"/>
    <lineage>
        <taxon>Eukaryota</taxon>
        <taxon>Fungi</taxon>
        <taxon>Dikarya</taxon>
        <taxon>Basidiomycota</taxon>
        <taxon>Agaricomycotina</taxon>
        <taxon>Agaricomycetes</taxon>
        <taxon>Agaricomycetidae</taxon>
        <taxon>Boletales</taxon>
        <taxon>Sclerodermatineae</taxon>
        <taxon>Sclerodermataceae</taxon>
        <taxon>Scleroderma</taxon>
    </lineage>
</organism>
<evidence type="ECO:0000313" key="2">
    <source>
        <dbReference type="Proteomes" id="UP000053989"/>
    </source>
</evidence>
<keyword evidence="2" id="KW-1185">Reference proteome</keyword>
<dbReference type="HOGENOM" id="CLU_2005262_0_0_1"/>
<dbReference type="AlphaFoldDB" id="A0A0C2ZJN3"/>
<dbReference type="EMBL" id="KN822195">
    <property type="protein sequence ID" value="KIM52932.1"/>
    <property type="molecule type" value="Genomic_DNA"/>
</dbReference>